<dbReference type="Proteomes" id="UP000295606">
    <property type="component" value="Unassembled WGS sequence"/>
</dbReference>
<evidence type="ECO:0000256" key="1">
    <source>
        <dbReference type="ARBA" id="ARBA00037961"/>
    </source>
</evidence>
<dbReference type="GO" id="GO:0051015">
    <property type="term" value="F:actin filament binding"/>
    <property type="evidence" value="ECO:0007669"/>
    <property type="project" value="TreeGrafter"/>
</dbReference>
<dbReference type="EMBL" id="SMOD01000027">
    <property type="protein sequence ID" value="TDG04544.1"/>
    <property type="molecule type" value="Genomic_DNA"/>
</dbReference>
<feature type="domain" description="Class II aldolase/adducin N-terminal" evidence="2">
    <location>
        <begin position="21"/>
        <end position="201"/>
    </location>
</feature>
<dbReference type="InterPro" id="IPR051017">
    <property type="entry name" value="Aldolase-II_Adducin_sf"/>
</dbReference>
<gene>
    <name evidence="3" type="ORF">E1N52_29315</name>
</gene>
<dbReference type="GO" id="GO:0005856">
    <property type="term" value="C:cytoskeleton"/>
    <property type="evidence" value="ECO:0007669"/>
    <property type="project" value="TreeGrafter"/>
</dbReference>
<dbReference type="OrthoDB" id="8859181at2"/>
<dbReference type="InterPro" id="IPR036409">
    <property type="entry name" value="Aldolase_II/adducin_N_sf"/>
</dbReference>
<dbReference type="Gene3D" id="3.40.225.10">
    <property type="entry name" value="Class II aldolase/adducin N-terminal domain"/>
    <property type="match status" value="1"/>
</dbReference>
<organism evidence="3 4">
    <name type="scientific">Paraburkholderia guartelaensis</name>
    <dbReference type="NCBI Taxonomy" id="2546446"/>
    <lineage>
        <taxon>Bacteria</taxon>
        <taxon>Pseudomonadati</taxon>
        <taxon>Pseudomonadota</taxon>
        <taxon>Betaproteobacteria</taxon>
        <taxon>Burkholderiales</taxon>
        <taxon>Burkholderiaceae</taxon>
        <taxon>Paraburkholderia</taxon>
    </lineage>
</organism>
<evidence type="ECO:0000313" key="4">
    <source>
        <dbReference type="Proteomes" id="UP000295606"/>
    </source>
</evidence>
<sequence length="255" mass="27708">MASPSVNVKNDVSPAEWEARVNLAAAYRLTALFGWDDLVFTHISARVPGPEHHFLINPYGMMFEEITASSLVKIDLDGRKVSESPYDINPAGFTIHSAVHAARDDAHCVMHTHSINGVAVSAQEAGLLPLSQQSLGVLASLGYHDYEGLALNEAEKPRLVRDLGDKNYLMLRNHGLLTVGNTPADAFVAMYFFEAACMIQVRAQSGGAKLTPIAQPILDGFKQQIVAVTRGVMPGALVWPGLLRRLDRAYPGYAD</sequence>
<dbReference type="Pfam" id="PF00596">
    <property type="entry name" value="Aldolase_II"/>
    <property type="match status" value="1"/>
</dbReference>
<comment type="similarity">
    <text evidence="1">Belongs to the aldolase class II family.</text>
</comment>
<protein>
    <submittedName>
        <fullName evidence="3">Class II aldolase/adducin family protein</fullName>
    </submittedName>
</protein>
<dbReference type="AlphaFoldDB" id="A0A4R5L989"/>
<evidence type="ECO:0000313" key="3">
    <source>
        <dbReference type="EMBL" id="TDG04544.1"/>
    </source>
</evidence>
<dbReference type="PANTHER" id="PTHR10672">
    <property type="entry name" value="ADDUCIN"/>
    <property type="match status" value="1"/>
</dbReference>
<dbReference type="PANTHER" id="PTHR10672:SF3">
    <property type="entry name" value="PROTEIN HU-LI TAI SHAO"/>
    <property type="match status" value="1"/>
</dbReference>
<dbReference type="NCBIfam" id="NF005451">
    <property type="entry name" value="PRK07044.1"/>
    <property type="match status" value="1"/>
</dbReference>
<dbReference type="SUPFAM" id="SSF53639">
    <property type="entry name" value="AraD/HMP-PK domain-like"/>
    <property type="match status" value="1"/>
</dbReference>
<evidence type="ECO:0000259" key="2">
    <source>
        <dbReference type="SMART" id="SM01007"/>
    </source>
</evidence>
<accession>A0A4R5L989</accession>
<name>A0A4R5L989_9BURK</name>
<dbReference type="InterPro" id="IPR001303">
    <property type="entry name" value="Aldolase_II/adducin_N"/>
</dbReference>
<dbReference type="SMART" id="SM01007">
    <property type="entry name" value="Aldolase_II"/>
    <property type="match status" value="1"/>
</dbReference>
<comment type="caution">
    <text evidence="3">The sequence shown here is derived from an EMBL/GenBank/DDBJ whole genome shotgun (WGS) entry which is preliminary data.</text>
</comment>
<reference evidence="3 4" key="1">
    <citation type="submission" date="2019-03" db="EMBL/GenBank/DDBJ databases">
        <title>Paraburkholderia sp. isolated from native Mimosa gymnas in Guartela State Park, Brazil.</title>
        <authorList>
            <person name="Paulitsch F."/>
            <person name="Hungria M."/>
            <person name="Delamuta J.R.M."/>
            <person name="Ribeiro R.A."/>
            <person name="Dall'Agnol R."/>
            <person name="Silva J.S.B."/>
        </authorList>
    </citation>
    <scope>NUCLEOTIDE SEQUENCE [LARGE SCALE GENOMIC DNA]</scope>
    <source>
        <strain evidence="3 4">CNPSo 3008</strain>
    </source>
</reference>
<dbReference type="RefSeq" id="WP_133186393.1">
    <property type="nucleotide sequence ID" value="NZ_SMOD01000027.1"/>
</dbReference>
<dbReference type="FunFam" id="3.40.225.10:FF:000013">
    <property type="entry name" value="Class II aldolase"/>
    <property type="match status" value="1"/>
</dbReference>
<proteinExistence type="inferred from homology"/>